<dbReference type="SMART" id="SM00587">
    <property type="entry name" value="CHK"/>
    <property type="match status" value="1"/>
</dbReference>
<protein>
    <recommendedName>
        <fullName evidence="1">CHK kinase-like domain-containing protein</fullName>
    </recommendedName>
</protein>
<feature type="domain" description="CHK kinase-like" evidence="1">
    <location>
        <begin position="129"/>
        <end position="316"/>
    </location>
</feature>
<dbReference type="InterPro" id="IPR011009">
    <property type="entry name" value="Kinase-like_dom_sf"/>
</dbReference>
<reference evidence="2 3" key="1">
    <citation type="submission" date="2023-11" db="EMBL/GenBank/DDBJ databases">
        <authorList>
            <person name="Okamura Y."/>
        </authorList>
    </citation>
    <scope>NUCLEOTIDE SEQUENCE [LARGE SCALE GENOMIC DNA]</scope>
</reference>
<dbReference type="Pfam" id="PF02958">
    <property type="entry name" value="EcKL"/>
    <property type="match status" value="1"/>
</dbReference>
<dbReference type="Proteomes" id="UP001497472">
    <property type="component" value="Unassembled WGS sequence"/>
</dbReference>
<dbReference type="PANTHER" id="PTHR11012">
    <property type="entry name" value="PROTEIN KINASE-LIKE DOMAIN-CONTAINING"/>
    <property type="match status" value="1"/>
</dbReference>
<accession>A0AAV1J5Y0</accession>
<dbReference type="PANTHER" id="PTHR11012:SF55">
    <property type="entry name" value="BHLH DOMAIN-CONTAINING PROTEIN"/>
    <property type="match status" value="1"/>
</dbReference>
<evidence type="ECO:0000259" key="1">
    <source>
        <dbReference type="SMART" id="SM00587"/>
    </source>
</evidence>
<dbReference type="EMBL" id="CAVLEF010000006">
    <property type="protein sequence ID" value="CAK1544855.1"/>
    <property type="molecule type" value="Genomic_DNA"/>
</dbReference>
<dbReference type="SUPFAM" id="SSF56112">
    <property type="entry name" value="Protein kinase-like (PK-like)"/>
    <property type="match status" value="1"/>
</dbReference>
<dbReference type="Gene3D" id="3.90.1200.10">
    <property type="match status" value="1"/>
</dbReference>
<dbReference type="InterPro" id="IPR004119">
    <property type="entry name" value="EcKL"/>
</dbReference>
<comment type="caution">
    <text evidence="2">The sequence shown here is derived from an EMBL/GenBank/DDBJ whole genome shotgun (WGS) entry which is preliminary data.</text>
</comment>
<dbReference type="InterPro" id="IPR015897">
    <property type="entry name" value="CHK_kinase-like"/>
</dbReference>
<organism evidence="2 3">
    <name type="scientific">Leptosia nina</name>
    <dbReference type="NCBI Taxonomy" id="320188"/>
    <lineage>
        <taxon>Eukaryota</taxon>
        <taxon>Metazoa</taxon>
        <taxon>Ecdysozoa</taxon>
        <taxon>Arthropoda</taxon>
        <taxon>Hexapoda</taxon>
        <taxon>Insecta</taxon>
        <taxon>Pterygota</taxon>
        <taxon>Neoptera</taxon>
        <taxon>Endopterygota</taxon>
        <taxon>Lepidoptera</taxon>
        <taxon>Glossata</taxon>
        <taxon>Ditrysia</taxon>
        <taxon>Papilionoidea</taxon>
        <taxon>Pieridae</taxon>
        <taxon>Pierinae</taxon>
        <taxon>Leptosia</taxon>
    </lineage>
</organism>
<keyword evidence="3" id="KW-1185">Reference proteome</keyword>
<sequence>MAEQNKVFASNCSIQDCVTTIIEKEGFVKHEVFVKNVCTAGNNFMGELFEIDIKGVTSHGDKEINLFVKQIINNEDFKVYSIPEVYRKEVYFYNELINMYENIQDEANILPQDRLKFVKSYKEMDENAIILENITKKGYRPTNRFELMSLQFAEMSLKELAKFHSLSFLLEKKKPEYFESKIRTIKQSFIYDEYWNELVKKTCEISIAQLNDESKERIRNYIPTTLEKYSIYMTGGLCSIKCLCHGDYKMNNIMVKEQNGLLVDVLPIDYQQIYYGNPIIDLIYFIFASSDRSFRKQHLYYLKDFYYSAFAEFLNRFDVDVENVYPTKSFDECFHQCLDYALMVSLYFYPFFFASEEATHDGNDDLMEVTIKVDRRMKDRIQGVVDDFIEMGIV</sequence>
<dbReference type="AlphaFoldDB" id="A0AAV1J5Y0"/>
<name>A0AAV1J5Y0_9NEOP</name>
<proteinExistence type="predicted"/>
<evidence type="ECO:0000313" key="3">
    <source>
        <dbReference type="Proteomes" id="UP001497472"/>
    </source>
</evidence>
<gene>
    <name evidence="2" type="ORF">LNINA_LOCUS4564</name>
</gene>
<evidence type="ECO:0000313" key="2">
    <source>
        <dbReference type="EMBL" id="CAK1544855.1"/>
    </source>
</evidence>